<accession>A0A7W6JGR1</accession>
<keyword evidence="4" id="KW-1185">Reference proteome</keyword>
<proteinExistence type="predicted"/>
<dbReference type="Proteomes" id="UP000529946">
    <property type="component" value="Unassembled WGS sequence"/>
</dbReference>
<dbReference type="InterPro" id="IPR048342">
    <property type="entry name" value="DUF1285_C"/>
</dbReference>
<feature type="domain" description="DUF1285" evidence="1">
    <location>
        <begin position="27"/>
        <end position="92"/>
    </location>
</feature>
<evidence type="ECO:0008006" key="5">
    <source>
        <dbReference type="Google" id="ProtNLM"/>
    </source>
</evidence>
<reference evidence="3 4" key="1">
    <citation type="submission" date="2020-08" db="EMBL/GenBank/DDBJ databases">
        <title>Genomic Encyclopedia of Type Strains, Phase IV (KMG-IV): sequencing the most valuable type-strain genomes for metagenomic binning, comparative biology and taxonomic classification.</title>
        <authorList>
            <person name="Goeker M."/>
        </authorList>
    </citation>
    <scope>NUCLEOTIDE SEQUENCE [LARGE SCALE GENOMIC DNA]</scope>
    <source>
        <strain evidence="3 4">DSM 23960</strain>
    </source>
</reference>
<dbReference type="EMBL" id="JACIDM010000003">
    <property type="protein sequence ID" value="MBB4083802.1"/>
    <property type="molecule type" value="Genomic_DNA"/>
</dbReference>
<comment type="caution">
    <text evidence="3">The sequence shown here is derived from an EMBL/GenBank/DDBJ whole genome shotgun (WGS) entry which is preliminary data.</text>
</comment>
<dbReference type="Pfam" id="PF06938">
    <property type="entry name" value="DUF1285_N"/>
    <property type="match status" value="1"/>
</dbReference>
<dbReference type="Gene3D" id="3.10.540.10">
    <property type="entry name" value="duf1285 like domain"/>
    <property type="match status" value="1"/>
</dbReference>
<feature type="domain" description="DUF1285" evidence="2">
    <location>
        <begin position="94"/>
        <end position="180"/>
    </location>
</feature>
<dbReference type="Gene3D" id="2.30.270.10">
    <property type="entry name" value="duf1285 protein"/>
    <property type="match status" value="1"/>
</dbReference>
<organism evidence="3 4">
    <name type="scientific">Brevundimonas lenta</name>
    <dbReference type="NCBI Taxonomy" id="424796"/>
    <lineage>
        <taxon>Bacteria</taxon>
        <taxon>Pseudomonadati</taxon>
        <taxon>Pseudomonadota</taxon>
        <taxon>Alphaproteobacteria</taxon>
        <taxon>Caulobacterales</taxon>
        <taxon>Caulobacteraceae</taxon>
        <taxon>Brevundimonas</taxon>
    </lineage>
</organism>
<sequence length="188" mass="20266">MARSADSKTGLAAVAEAAAQSPARGLPPVHLWNPDHCGDIDILIRRDGVWMHEGSPIGRPELVRLFSTVLRKDPDGYCLVTPVEKLSIRVEDLPFRAVAVERRGETLVFTTDVGDLVEAGPDFPVEVETDAATGEPAPRIRVRADLWARIARSVFYELVESAAVEDSRLTIRSNGAVFALGPAGAGVE</sequence>
<evidence type="ECO:0000313" key="4">
    <source>
        <dbReference type="Proteomes" id="UP000529946"/>
    </source>
</evidence>
<dbReference type="RefSeq" id="WP_183204951.1">
    <property type="nucleotide sequence ID" value="NZ_BAAAER010000003.1"/>
</dbReference>
<dbReference type="InterPro" id="IPR048341">
    <property type="entry name" value="DUF1285_N"/>
</dbReference>
<name>A0A7W6JGR1_9CAUL</name>
<dbReference type="InterPro" id="IPR010707">
    <property type="entry name" value="DUF1285"/>
</dbReference>
<evidence type="ECO:0000259" key="1">
    <source>
        <dbReference type="Pfam" id="PF06938"/>
    </source>
</evidence>
<dbReference type="AlphaFoldDB" id="A0A7W6JGR1"/>
<evidence type="ECO:0000313" key="3">
    <source>
        <dbReference type="EMBL" id="MBB4083802.1"/>
    </source>
</evidence>
<dbReference type="InterPro" id="IPR023361">
    <property type="entry name" value="DUF1285_beta_roll_sf"/>
</dbReference>
<dbReference type="PIRSF" id="PIRSF029557">
    <property type="entry name" value="UCP029557"/>
    <property type="match status" value="1"/>
</dbReference>
<protein>
    <recommendedName>
        <fullName evidence="5">DUF1285 domain-containing protein</fullName>
    </recommendedName>
</protein>
<gene>
    <name evidence="3" type="ORF">GGR12_002690</name>
</gene>
<evidence type="ECO:0000259" key="2">
    <source>
        <dbReference type="Pfam" id="PF21028"/>
    </source>
</evidence>
<dbReference type="Pfam" id="PF21028">
    <property type="entry name" value="DUF1285_C"/>
    <property type="match status" value="1"/>
</dbReference>